<dbReference type="SUPFAM" id="SSF53474">
    <property type="entry name" value="alpha/beta-Hydrolases"/>
    <property type="match status" value="1"/>
</dbReference>
<evidence type="ECO:0000256" key="1">
    <source>
        <dbReference type="SAM" id="SignalP"/>
    </source>
</evidence>
<dbReference type="Proteomes" id="UP001595621">
    <property type="component" value="Unassembled WGS sequence"/>
</dbReference>
<accession>A0ABV7GFC1</accession>
<organism evidence="2 3">
    <name type="scientific">Shewanella submarina</name>
    <dbReference type="NCBI Taxonomy" id="2016376"/>
    <lineage>
        <taxon>Bacteria</taxon>
        <taxon>Pseudomonadati</taxon>
        <taxon>Pseudomonadota</taxon>
        <taxon>Gammaproteobacteria</taxon>
        <taxon>Alteromonadales</taxon>
        <taxon>Shewanellaceae</taxon>
        <taxon>Shewanella</taxon>
    </lineage>
</organism>
<dbReference type="Gene3D" id="3.40.50.1820">
    <property type="entry name" value="alpha/beta hydrolase"/>
    <property type="match status" value="1"/>
</dbReference>
<feature type="chain" id="PRO_5045061794" evidence="1">
    <location>
        <begin position="23"/>
        <end position="393"/>
    </location>
</feature>
<comment type="caution">
    <text evidence="2">The sequence shown here is derived from an EMBL/GenBank/DDBJ whole genome shotgun (WGS) entry which is preliminary data.</text>
</comment>
<dbReference type="GO" id="GO:0016787">
    <property type="term" value="F:hydrolase activity"/>
    <property type="evidence" value="ECO:0007669"/>
    <property type="project" value="UniProtKB-KW"/>
</dbReference>
<dbReference type="Pfam" id="PF00756">
    <property type="entry name" value="Esterase"/>
    <property type="match status" value="1"/>
</dbReference>
<dbReference type="RefSeq" id="WP_248936740.1">
    <property type="nucleotide sequence ID" value="NZ_JAKILF010000006.1"/>
</dbReference>
<dbReference type="EMBL" id="JBHRTD010000015">
    <property type="protein sequence ID" value="MFC3139186.1"/>
    <property type="molecule type" value="Genomic_DNA"/>
</dbReference>
<keyword evidence="1" id="KW-0732">Signal</keyword>
<keyword evidence="2" id="KW-0378">Hydrolase</keyword>
<dbReference type="SUPFAM" id="SSF48452">
    <property type="entry name" value="TPR-like"/>
    <property type="match status" value="1"/>
</dbReference>
<dbReference type="InterPro" id="IPR000801">
    <property type="entry name" value="Esterase-like"/>
</dbReference>
<dbReference type="InterPro" id="IPR011990">
    <property type="entry name" value="TPR-like_helical_dom_sf"/>
</dbReference>
<evidence type="ECO:0000313" key="2">
    <source>
        <dbReference type="EMBL" id="MFC3139186.1"/>
    </source>
</evidence>
<protein>
    <submittedName>
        <fullName evidence="2">Alpha/beta hydrolase-fold protein</fullName>
    </submittedName>
</protein>
<dbReference type="InterPro" id="IPR029058">
    <property type="entry name" value="AB_hydrolase_fold"/>
</dbReference>
<reference evidence="3" key="1">
    <citation type="journal article" date="2019" name="Int. J. Syst. Evol. Microbiol.">
        <title>The Global Catalogue of Microorganisms (GCM) 10K type strain sequencing project: providing services to taxonomists for standard genome sequencing and annotation.</title>
        <authorList>
            <consortium name="The Broad Institute Genomics Platform"/>
            <consortium name="The Broad Institute Genome Sequencing Center for Infectious Disease"/>
            <person name="Wu L."/>
            <person name="Ma J."/>
        </authorList>
    </citation>
    <scope>NUCLEOTIDE SEQUENCE [LARGE SCALE GENOMIC DNA]</scope>
    <source>
        <strain evidence="3">KCTC 52277</strain>
    </source>
</reference>
<evidence type="ECO:0000313" key="3">
    <source>
        <dbReference type="Proteomes" id="UP001595621"/>
    </source>
</evidence>
<name>A0ABV7GFC1_9GAMM</name>
<feature type="signal peptide" evidence="1">
    <location>
        <begin position="1"/>
        <end position="22"/>
    </location>
</feature>
<gene>
    <name evidence="2" type="ORF">ACFOE0_13445</name>
</gene>
<proteinExistence type="predicted"/>
<sequence>MNRMFCVAISLILVLVSAPVLADKGIVTESLSIESPLLGDEPAVFTVTLPEGFDADSEKGYVVMFEQHPAAQALLAGMHHWMGHNGGWPWLHTIVVTAPDGHQGLGKLKGDAIELEGNTALLDFYQESLLPAIDQKYPTNGFRIMNGFTGNAGLVLYTLLNRPELFNAYIAASPVLSKDFAYVLKEGEQNLKRIAPALAKQSVFLQISTSDSEYEQGQLESYAQLEAMLKAHAPKGLNWRSQRFDGSYYMTQPVLATAHGIEFIFNDIHQPLAADSAVSQQGVEAIVKHYQHLSQQVYGFKVSPSSSLIALAKSNDNPTVQLKVYADSINAEPDYHYLRFNYATALAAQGQLEEARIQLNKAESLTEHPFWLNKYQGALTKLAGANTGERIKL</sequence>
<keyword evidence="3" id="KW-1185">Reference proteome</keyword>